<dbReference type="PATRIC" id="fig|1354255.3.peg.1314"/>
<evidence type="ECO:0000313" key="3">
    <source>
        <dbReference type="Proteomes" id="UP000078286"/>
    </source>
</evidence>
<comment type="caution">
    <text evidence="2">The sequence shown here is derived from an EMBL/GenBank/DDBJ whole genome shotgun (WGS) entry which is preliminary data.</text>
</comment>
<dbReference type="RefSeq" id="WP_034455595.1">
    <property type="nucleotide sequence ID" value="NZ_LXEO01000015.1"/>
</dbReference>
<organism evidence="2 3">
    <name type="scientific">Buttiauxella noackiae ATCC 51607</name>
    <dbReference type="NCBI Taxonomy" id="1354255"/>
    <lineage>
        <taxon>Bacteria</taxon>
        <taxon>Pseudomonadati</taxon>
        <taxon>Pseudomonadota</taxon>
        <taxon>Gammaproteobacteria</taxon>
        <taxon>Enterobacterales</taxon>
        <taxon>Enterobacteriaceae</taxon>
        <taxon>Buttiauxella</taxon>
    </lineage>
</organism>
<dbReference type="Proteomes" id="UP000078286">
    <property type="component" value="Unassembled WGS sequence"/>
</dbReference>
<keyword evidence="3" id="KW-1185">Reference proteome</keyword>
<reference evidence="2 3" key="1">
    <citation type="submission" date="2016-04" db="EMBL/GenBank/DDBJ databases">
        <title>ATOL: Assembling a taxonomically balanced genome-scale reconstruction of the evolutionary history of the Enterobacteriaceae.</title>
        <authorList>
            <person name="Plunkett G.III."/>
            <person name="Neeno-Eckwall E.C."/>
            <person name="Glasner J.D."/>
            <person name="Perna N.T."/>
        </authorList>
    </citation>
    <scope>NUCLEOTIDE SEQUENCE [LARGE SCALE GENOMIC DNA]</scope>
    <source>
        <strain evidence="2 3">ATCC 51607</strain>
    </source>
</reference>
<name>A0A1B7HUU4_9ENTR</name>
<accession>A0A1B7HUU4</accession>
<keyword evidence="1" id="KW-0472">Membrane</keyword>
<gene>
    <name evidence="2" type="ORF">M979_1275</name>
</gene>
<evidence type="ECO:0000313" key="2">
    <source>
        <dbReference type="EMBL" id="OAT19384.1"/>
    </source>
</evidence>
<sequence length="89" mass="10319">MEKYVFYVKGSATKVFVKSELSKSSVQQLKQEGYKKYQLEFDANSKQEAIKKLNENSRESLDSLSQFSGSYLFLALFPLAIFILVFIFR</sequence>
<evidence type="ECO:0000256" key="1">
    <source>
        <dbReference type="SAM" id="Phobius"/>
    </source>
</evidence>
<keyword evidence="1" id="KW-1133">Transmembrane helix</keyword>
<proteinExistence type="predicted"/>
<dbReference type="AlphaFoldDB" id="A0A1B7HUU4"/>
<keyword evidence="1" id="KW-0812">Transmembrane</keyword>
<feature type="transmembrane region" description="Helical" evidence="1">
    <location>
        <begin position="70"/>
        <end position="88"/>
    </location>
</feature>
<dbReference type="EMBL" id="LXEO01000015">
    <property type="protein sequence ID" value="OAT19384.1"/>
    <property type="molecule type" value="Genomic_DNA"/>
</dbReference>
<protein>
    <submittedName>
        <fullName evidence="2">Uncharacterized protein</fullName>
    </submittedName>
</protein>